<accession>A0A5B7YIP2</accession>
<evidence type="ECO:0000313" key="2">
    <source>
        <dbReference type="Proteomes" id="UP000304912"/>
    </source>
</evidence>
<sequence length="382" mass="41892">MMNKMQQALLGEVQQLGGTHALLGQQAPQQQTPQAAPEPTISEAELLAKKANIDSTGGPAIFFRKKDGISINGEIYNDYEGTVANFGGNKLTGEFTYAVRNFDGSFNLKYHRANSTSAPVKIATVYKNGAVFKVRTVTNRTFTGNSVIPTSDGFIVGRSGSAFRYVIGNEKPSDINLLNGYHIAKYQNGDAASTGYILLEKDPRDQNDDVGGLMDSFTNLGNTLGLNKVDHYVLVNLDKATPVPLDVNIKGKNIAEHSNCQRQNAAINKCENVEFKESLYTKLGLPNNSHYYWSISWVNTPEGPLAFYRTSTKVKVVDINNQQVHTLFSRTLGVNQFTLTEHLDGKISIKAKLGFSSDEIDDVADFIKNNTTDIEPIQKLGA</sequence>
<dbReference type="AlphaFoldDB" id="A0A5B7YIP2"/>
<dbReference type="EMBL" id="CP039852">
    <property type="protein sequence ID" value="QCZ95230.1"/>
    <property type="molecule type" value="Genomic_DNA"/>
</dbReference>
<organism evidence="1 2">
    <name type="scientific">Salinimonas iocasae</name>
    <dbReference type="NCBI Taxonomy" id="2572577"/>
    <lineage>
        <taxon>Bacteria</taxon>
        <taxon>Pseudomonadati</taxon>
        <taxon>Pseudomonadota</taxon>
        <taxon>Gammaproteobacteria</taxon>
        <taxon>Alteromonadales</taxon>
        <taxon>Alteromonadaceae</taxon>
        <taxon>Alteromonas/Salinimonas group</taxon>
        <taxon>Salinimonas</taxon>
    </lineage>
</organism>
<name>A0A5B7YIP2_9ALTE</name>
<keyword evidence="2" id="KW-1185">Reference proteome</keyword>
<dbReference type="OrthoDB" id="6378858at2"/>
<protein>
    <submittedName>
        <fullName evidence="1">Uncharacterized protein</fullName>
    </submittedName>
</protein>
<evidence type="ECO:0000313" key="1">
    <source>
        <dbReference type="EMBL" id="QCZ95230.1"/>
    </source>
</evidence>
<dbReference type="Proteomes" id="UP000304912">
    <property type="component" value="Chromosome"/>
</dbReference>
<reference evidence="1 2" key="1">
    <citation type="submission" date="2019-04" db="EMBL/GenBank/DDBJ databases">
        <title>Salinimonas iocasae sp. nov., a halophilic bacterium isolated from the outer tube casing of tubeworms in Okinawa Trough.</title>
        <authorList>
            <person name="Zhang H."/>
            <person name="Wang H."/>
            <person name="Li C."/>
        </authorList>
    </citation>
    <scope>NUCLEOTIDE SEQUENCE [LARGE SCALE GENOMIC DNA]</scope>
    <source>
        <strain evidence="1 2">KX18D6</strain>
    </source>
</reference>
<dbReference type="KEGG" id="salk:FBQ74_12820"/>
<gene>
    <name evidence="1" type="ORF">FBQ74_12820</name>
</gene>
<proteinExistence type="predicted"/>